<gene>
    <name evidence="1" type="ORF">Gohar_013609</name>
</gene>
<evidence type="ECO:0000313" key="2">
    <source>
        <dbReference type="Proteomes" id="UP000593560"/>
    </source>
</evidence>
<accession>A0A7J9H0P6</accession>
<sequence>MNPTIRYSRRSSRPTQVEQCVLAELEEGEKDQSFAIVANYHRQVDYDESSDDDMIFLLSALH</sequence>
<evidence type="ECO:0000313" key="1">
    <source>
        <dbReference type="EMBL" id="MBA0803399.1"/>
    </source>
</evidence>
<reference evidence="1 2" key="1">
    <citation type="journal article" date="2019" name="Genome Biol. Evol.">
        <title>Insights into the evolution of the New World diploid cottons (Gossypium, subgenus Houzingenia) based on genome sequencing.</title>
        <authorList>
            <person name="Grover C.E."/>
            <person name="Arick M.A. 2nd"/>
            <person name="Thrash A."/>
            <person name="Conover J.L."/>
            <person name="Sanders W.S."/>
            <person name="Peterson D.G."/>
            <person name="Frelichowski J.E."/>
            <person name="Scheffler J.A."/>
            <person name="Scheffler B.E."/>
            <person name="Wendel J.F."/>
        </authorList>
    </citation>
    <scope>NUCLEOTIDE SEQUENCE [LARGE SCALE GENOMIC DNA]</scope>
    <source>
        <strain evidence="1">0</strain>
        <tissue evidence="1">Leaf</tissue>
    </source>
</reference>
<dbReference type="EMBL" id="JABFAD010000007">
    <property type="protein sequence ID" value="MBA0803399.1"/>
    <property type="molecule type" value="Genomic_DNA"/>
</dbReference>
<keyword evidence="2" id="KW-1185">Reference proteome</keyword>
<protein>
    <submittedName>
        <fullName evidence="1">Uncharacterized protein</fullName>
    </submittedName>
</protein>
<dbReference type="AlphaFoldDB" id="A0A7J9H0P6"/>
<name>A0A7J9H0P6_9ROSI</name>
<comment type="caution">
    <text evidence="1">The sequence shown here is derived from an EMBL/GenBank/DDBJ whole genome shotgun (WGS) entry which is preliminary data.</text>
</comment>
<feature type="non-terminal residue" evidence="1">
    <location>
        <position position="62"/>
    </location>
</feature>
<dbReference type="Proteomes" id="UP000593560">
    <property type="component" value="Unassembled WGS sequence"/>
</dbReference>
<organism evidence="1 2">
    <name type="scientific">Gossypium harknessii</name>
    <dbReference type="NCBI Taxonomy" id="34285"/>
    <lineage>
        <taxon>Eukaryota</taxon>
        <taxon>Viridiplantae</taxon>
        <taxon>Streptophyta</taxon>
        <taxon>Embryophyta</taxon>
        <taxon>Tracheophyta</taxon>
        <taxon>Spermatophyta</taxon>
        <taxon>Magnoliopsida</taxon>
        <taxon>eudicotyledons</taxon>
        <taxon>Gunneridae</taxon>
        <taxon>Pentapetalae</taxon>
        <taxon>rosids</taxon>
        <taxon>malvids</taxon>
        <taxon>Malvales</taxon>
        <taxon>Malvaceae</taxon>
        <taxon>Malvoideae</taxon>
        <taxon>Gossypium</taxon>
    </lineage>
</organism>
<proteinExistence type="predicted"/>